<dbReference type="GO" id="GO:0005762">
    <property type="term" value="C:mitochondrial large ribosomal subunit"/>
    <property type="evidence" value="ECO:0007669"/>
    <property type="project" value="InterPro"/>
</dbReference>
<proteinExistence type="predicted"/>
<dbReference type="InterPro" id="IPR034600">
    <property type="entry name" value="Ribosomal_bL31m"/>
</dbReference>
<dbReference type="AlphaFoldDB" id="A0A9P5XGY7"/>
<dbReference type="GO" id="GO:0032543">
    <property type="term" value="P:mitochondrial translation"/>
    <property type="evidence" value="ECO:0007669"/>
    <property type="project" value="InterPro"/>
</dbReference>
<gene>
    <name evidence="1" type="ORF">P691DRAFT_809603</name>
</gene>
<reference evidence="1" key="1">
    <citation type="submission" date="2020-11" db="EMBL/GenBank/DDBJ databases">
        <authorList>
            <consortium name="DOE Joint Genome Institute"/>
            <person name="Ahrendt S."/>
            <person name="Riley R."/>
            <person name="Andreopoulos W."/>
            <person name="Labutti K."/>
            <person name="Pangilinan J."/>
            <person name="Ruiz-Duenas F.J."/>
            <person name="Barrasa J.M."/>
            <person name="Sanchez-Garcia M."/>
            <person name="Camarero S."/>
            <person name="Miyauchi S."/>
            <person name="Serrano A."/>
            <person name="Linde D."/>
            <person name="Babiker R."/>
            <person name="Drula E."/>
            <person name="Ayuso-Fernandez I."/>
            <person name="Pacheco R."/>
            <person name="Padilla G."/>
            <person name="Ferreira P."/>
            <person name="Barriuso J."/>
            <person name="Kellner H."/>
            <person name="Castanera R."/>
            <person name="Alfaro M."/>
            <person name="Ramirez L."/>
            <person name="Pisabarro A.G."/>
            <person name="Kuo A."/>
            <person name="Tritt A."/>
            <person name="Lipzen A."/>
            <person name="He G."/>
            <person name="Yan M."/>
            <person name="Ng V."/>
            <person name="Cullen D."/>
            <person name="Martin F."/>
            <person name="Rosso M.-N."/>
            <person name="Henrissat B."/>
            <person name="Hibbett D."/>
            <person name="Martinez A.T."/>
            <person name="Grigoriev I.V."/>
        </authorList>
    </citation>
    <scope>NUCLEOTIDE SEQUENCE</scope>
    <source>
        <strain evidence="1">MF-IS2</strain>
    </source>
</reference>
<accession>A0A9P5XGY7</accession>
<dbReference type="EMBL" id="MU151098">
    <property type="protein sequence ID" value="KAF9450769.1"/>
    <property type="molecule type" value="Genomic_DNA"/>
</dbReference>
<dbReference type="PANTHER" id="PTHR28174:SF1">
    <property type="entry name" value="LARGE RIBOSOMAL SUBUNIT PROTEIN BL31M"/>
    <property type="match status" value="1"/>
</dbReference>
<evidence type="ECO:0000313" key="2">
    <source>
        <dbReference type="Proteomes" id="UP000807342"/>
    </source>
</evidence>
<name>A0A9P5XGY7_9AGAR</name>
<organism evidence="1 2">
    <name type="scientific">Macrolepiota fuliginosa MF-IS2</name>
    <dbReference type="NCBI Taxonomy" id="1400762"/>
    <lineage>
        <taxon>Eukaryota</taxon>
        <taxon>Fungi</taxon>
        <taxon>Dikarya</taxon>
        <taxon>Basidiomycota</taxon>
        <taxon>Agaricomycotina</taxon>
        <taxon>Agaricomycetes</taxon>
        <taxon>Agaricomycetidae</taxon>
        <taxon>Agaricales</taxon>
        <taxon>Agaricineae</taxon>
        <taxon>Agaricaceae</taxon>
        <taxon>Macrolepiota</taxon>
    </lineage>
</organism>
<dbReference type="GO" id="GO:0003735">
    <property type="term" value="F:structural constituent of ribosome"/>
    <property type="evidence" value="ECO:0007669"/>
    <property type="project" value="InterPro"/>
</dbReference>
<comment type="caution">
    <text evidence="1">The sequence shown here is derived from an EMBL/GenBank/DDBJ whole genome shotgun (WGS) entry which is preliminary data.</text>
</comment>
<keyword evidence="2" id="KW-1185">Reference proteome</keyword>
<dbReference type="PANTHER" id="PTHR28174">
    <property type="entry name" value="54S RIBOSOMAL PROTEIN L36, MITOCHONDRIAL"/>
    <property type="match status" value="1"/>
</dbReference>
<evidence type="ECO:0000313" key="1">
    <source>
        <dbReference type="EMBL" id="KAF9450769.1"/>
    </source>
</evidence>
<sequence length="190" mass="20731">MHTLALRTKAGPSVLTQTQKTLSLPKHHSINRNVSTSPYGRTHVWKRRPPVLPNPVVSKFPQKVIRSDGTSFVQWTTSPKSLVRLTRDTANNPVWNMASWASVGGMEEESGSTGRLGRFSRRFGGATGSVKEREKVEVKEREDVVDLNVGGGRGMDMGGALDDVSWFEEMAGLTGGEGVVAGKGKKKEKK</sequence>
<dbReference type="Proteomes" id="UP000807342">
    <property type="component" value="Unassembled WGS sequence"/>
</dbReference>
<protein>
    <submittedName>
        <fullName evidence="1">Uncharacterized protein</fullName>
    </submittedName>
</protein>
<dbReference type="OrthoDB" id="5587740at2759"/>
<dbReference type="Gene3D" id="6.20.130.10">
    <property type="match status" value="1"/>
</dbReference>